<dbReference type="InterPro" id="IPR044577">
    <property type="entry name" value="HIPP4/7/8/17/18/19"/>
</dbReference>
<feature type="region of interest" description="Disordered" evidence="5">
    <location>
        <begin position="177"/>
        <end position="288"/>
    </location>
</feature>
<dbReference type="Proteomes" id="UP000694853">
    <property type="component" value="Unplaced"/>
</dbReference>
<keyword evidence="3" id="KW-0449">Lipoprotein</keyword>
<evidence type="ECO:0000256" key="2">
    <source>
        <dbReference type="ARBA" id="ARBA00022723"/>
    </source>
</evidence>
<dbReference type="InterPro" id="IPR006121">
    <property type="entry name" value="HMA_dom"/>
</dbReference>
<evidence type="ECO:0000256" key="3">
    <source>
        <dbReference type="ARBA" id="ARBA00023289"/>
    </source>
</evidence>
<evidence type="ECO:0000256" key="1">
    <source>
        <dbReference type="ARBA" id="ARBA00022481"/>
    </source>
</evidence>
<evidence type="ECO:0000256" key="4">
    <source>
        <dbReference type="ARBA" id="ARBA00024045"/>
    </source>
</evidence>
<dbReference type="AlphaFoldDB" id="A0A8B8K054"/>
<keyword evidence="1" id="KW-0488">Methylation</keyword>
<evidence type="ECO:0000313" key="8">
    <source>
        <dbReference type="RefSeq" id="XP_027337016.1"/>
    </source>
</evidence>
<evidence type="ECO:0000313" key="7">
    <source>
        <dbReference type="Proteomes" id="UP000694853"/>
    </source>
</evidence>
<keyword evidence="7" id="KW-1185">Reference proteome</keyword>
<name>A0A8B8K054_ABRPR</name>
<proteinExistence type="inferred from homology"/>
<dbReference type="InterPro" id="IPR036163">
    <property type="entry name" value="HMA_dom_sf"/>
</dbReference>
<feature type="domain" description="HMA" evidence="6">
    <location>
        <begin position="105"/>
        <end position="168"/>
    </location>
</feature>
<comment type="similarity">
    <text evidence="4">Belongs to the HIPP family.</text>
</comment>
<reference evidence="8" key="2">
    <citation type="submission" date="2025-08" db="UniProtKB">
        <authorList>
            <consortium name="RefSeq"/>
        </authorList>
    </citation>
    <scope>IDENTIFICATION</scope>
    <source>
        <tissue evidence="8">Young leaves</tissue>
    </source>
</reference>
<organism evidence="7 8">
    <name type="scientific">Abrus precatorius</name>
    <name type="common">Indian licorice</name>
    <name type="synonym">Glycine abrus</name>
    <dbReference type="NCBI Taxonomy" id="3816"/>
    <lineage>
        <taxon>Eukaryota</taxon>
        <taxon>Viridiplantae</taxon>
        <taxon>Streptophyta</taxon>
        <taxon>Embryophyta</taxon>
        <taxon>Tracheophyta</taxon>
        <taxon>Spermatophyta</taxon>
        <taxon>Magnoliopsida</taxon>
        <taxon>eudicotyledons</taxon>
        <taxon>Gunneridae</taxon>
        <taxon>Pentapetalae</taxon>
        <taxon>rosids</taxon>
        <taxon>fabids</taxon>
        <taxon>Fabales</taxon>
        <taxon>Fabaceae</taxon>
        <taxon>Papilionoideae</taxon>
        <taxon>50 kb inversion clade</taxon>
        <taxon>NPAAA clade</taxon>
        <taxon>indigoferoid/millettioid clade</taxon>
        <taxon>Abreae</taxon>
        <taxon>Abrus</taxon>
    </lineage>
</organism>
<dbReference type="Pfam" id="PF00403">
    <property type="entry name" value="HMA"/>
    <property type="match status" value="2"/>
</dbReference>
<dbReference type="PROSITE" id="PS50846">
    <property type="entry name" value="HMA_2"/>
    <property type="match status" value="2"/>
</dbReference>
<dbReference type="GeneID" id="113850637"/>
<dbReference type="CDD" id="cd00371">
    <property type="entry name" value="HMA"/>
    <property type="match status" value="2"/>
</dbReference>
<dbReference type="PANTHER" id="PTHR46195">
    <property type="entry name" value="HEAVY METAL-ASSOCIATED ISOPRENYLATED PLANT PROTEIN 7"/>
    <property type="match status" value="1"/>
</dbReference>
<dbReference type="GO" id="GO:0046872">
    <property type="term" value="F:metal ion binding"/>
    <property type="evidence" value="ECO:0007669"/>
    <property type="project" value="UniProtKB-KW"/>
</dbReference>
<accession>A0A8B8K054</accession>
<keyword evidence="3" id="KW-0636">Prenylation</keyword>
<keyword evidence="2" id="KW-0479">Metal-binding</keyword>
<evidence type="ECO:0000256" key="5">
    <source>
        <dbReference type="SAM" id="MobiDB-lite"/>
    </source>
</evidence>
<protein>
    <submittedName>
        <fullName evidence="8">Heavy metal-associated isoprenylated plant protein 4</fullName>
    </submittedName>
</protein>
<dbReference type="SUPFAM" id="SSF55008">
    <property type="entry name" value="HMA, heavy metal-associated domain"/>
    <property type="match status" value="2"/>
</dbReference>
<dbReference type="KEGG" id="aprc:113850637"/>
<dbReference type="OrthoDB" id="688249at2759"/>
<dbReference type="PANTHER" id="PTHR46195:SF12">
    <property type="entry name" value="HEAVY METAL-ASSOCIATED ISOPRENYLATED PLANT PROTEIN 4"/>
    <property type="match status" value="1"/>
</dbReference>
<evidence type="ECO:0000259" key="6">
    <source>
        <dbReference type="PROSITE" id="PS50846"/>
    </source>
</evidence>
<reference evidence="7" key="1">
    <citation type="journal article" date="2019" name="Toxins">
        <title>Detection of Abrin-Like and Prepropulchellin-Like Toxin Genes and Transcripts Using Whole Genome Sequencing and Full-Length Transcript Sequencing of Abrus precatorius.</title>
        <authorList>
            <person name="Hovde B.T."/>
            <person name="Daligault H.E."/>
            <person name="Hanschen E.R."/>
            <person name="Kunde Y.A."/>
            <person name="Johnson M.B."/>
            <person name="Starkenburg S.R."/>
            <person name="Johnson S.L."/>
        </authorList>
    </citation>
    <scope>NUCLEOTIDE SEQUENCE [LARGE SCALE GENOMIC DNA]</scope>
</reference>
<dbReference type="RefSeq" id="XP_027337016.1">
    <property type="nucleotide sequence ID" value="XM_027481215.1"/>
</dbReference>
<sequence>MAAGKEEKKKEDIEVINAVYRVNLHCMECGNKIKKHLLITPGVQSVDIDIEKDEIKAKGKIDPLKILKLIEKKSKKKVELISPKVKPKETPTVDIKPKEIKDPIIRTISVKVHMHCDKCEADLKSILIKHKGIFNVKTDQKAQTVTVEGTIEVDKLISFLRKRVHKNAEIISIKEEKKGKEEGKSSENTKDKDQGKSSESTKEKNDDKKSGESTKKKDDDIKSGESTKKKDDDIKSGESTKKKDDSKSGESTKEKDLVKSGESAKEKDLGKSGESAKGKAEGKLGETSKIIEIHQGYTKEEIKIKDNVPYIIHYVYAPQLFSDENPNSCSIL</sequence>
<feature type="domain" description="HMA" evidence="6">
    <location>
        <begin position="15"/>
        <end position="78"/>
    </location>
</feature>
<gene>
    <name evidence="8" type="primary">LOC113850637</name>
</gene>
<dbReference type="Gene3D" id="3.30.70.100">
    <property type="match status" value="2"/>
</dbReference>